<keyword evidence="1" id="KW-0472">Membrane</keyword>
<accession>A0ABT1RKN9</accession>
<name>A0ABT1RKN9_9FIRM</name>
<gene>
    <name evidence="2" type="ORF">NE619_03310</name>
</gene>
<comment type="caution">
    <text evidence="2">The sequence shown here is derived from an EMBL/GenBank/DDBJ whole genome shotgun (WGS) entry which is preliminary data.</text>
</comment>
<dbReference type="RefSeq" id="WP_256130931.1">
    <property type="nucleotide sequence ID" value="NZ_JANFXK010000002.1"/>
</dbReference>
<evidence type="ECO:0000313" key="2">
    <source>
        <dbReference type="EMBL" id="MCQ4635744.1"/>
    </source>
</evidence>
<keyword evidence="3" id="KW-1185">Reference proteome</keyword>
<evidence type="ECO:0000256" key="1">
    <source>
        <dbReference type="SAM" id="Phobius"/>
    </source>
</evidence>
<keyword evidence="1" id="KW-1133">Transmembrane helix</keyword>
<protein>
    <submittedName>
        <fullName evidence="2">Uncharacterized protein</fullName>
    </submittedName>
</protein>
<dbReference type="Proteomes" id="UP001524502">
    <property type="component" value="Unassembled WGS sequence"/>
</dbReference>
<reference evidence="2 3" key="1">
    <citation type="submission" date="2022-06" db="EMBL/GenBank/DDBJ databases">
        <title>Isolation of gut microbiota from human fecal samples.</title>
        <authorList>
            <person name="Pamer E.G."/>
            <person name="Barat B."/>
            <person name="Waligurski E."/>
            <person name="Medina S."/>
            <person name="Paddock L."/>
            <person name="Mostad J."/>
        </authorList>
    </citation>
    <scope>NUCLEOTIDE SEQUENCE [LARGE SCALE GENOMIC DNA]</scope>
    <source>
        <strain evidence="2 3">SL.3.17</strain>
    </source>
</reference>
<sequence>MEKKKQYIVIGVGAAAIALMLLVLVVIAVWIGAMKNLMIEDSVVSAPQTISYDSSYGGEPPTIFADSSVEFKGADTVSAEDGTIQCGISVTPAEFREGTKAKVKIDGKTYPLKRKDNTFVGTIPVSAFKSVDPEVILEDGETVRTESIEGESPYLPIDFSWLASGPDPHVKKDKIDFDMEIHFGFDELSSEAPNTARIVGIADGKQVYEKEMEVSGLDGDSPKVDWKGSIKVPEKTAVDIYILSKDDKGFVYRYKLGTAGAKRDFFSEQQHTLEVLSPDGKLLLKKEMTEE</sequence>
<feature type="transmembrane region" description="Helical" evidence="1">
    <location>
        <begin position="7"/>
        <end position="33"/>
    </location>
</feature>
<evidence type="ECO:0000313" key="3">
    <source>
        <dbReference type="Proteomes" id="UP001524502"/>
    </source>
</evidence>
<proteinExistence type="predicted"/>
<dbReference type="EMBL" id="JANFXK010000002">
    <property type="protein sequence ID" value="MCQ4635744.1"/>
    <property type="molecule type" value="Genomic_DNA"/>
</dbReference>
<keyword evidence="1" id="KW-0812">Transmembrane</keyword>
<organism evidence="2 3">
    <name type="scientific">Anaerovorax odorimutans</name>
    <dbReference type="NCBI Taxonomy" id="109327"/>
    <lineage>
        <taxon>Bacteria</taxon>
        <taxon>Bacillati</taxon>
        <taxon>Bacillota</taxon>
        <taxon>Clostridia</taxon>
        <taxon>Peptostreptococcales</taxon>
        <taxon>Anaerovoracaceae</taxon>
        <taxon>Anaerovorax</taxon>
    </lineage>
</organism>